<evidence type="ECO:0000256" key="2">
    <source>
        <dbReference type="ARBA" id="ARBA00022679"/>
    </source>
</evidence>
<evidence type="ECO:0000256" key="3">
    <source>
        <dbReference type="ARBA" id="ARBA00022741"/>
    </source>
</evidence>
<sequence length="340" mass="35208">MNNSMSDRPASDKTASNKPSPPGARIAVGGENLIDQVITDGVAVSHPGGSPFNVAVAAARQSAPVRYVSPISTDAWGVLLADRLTEAGVTLGGGRNDLPTTMAQVTLTKGHPSYLFQRDGTAERAVDAASLARAIGTDVAALHTGSLTLNDGADADAWEATMAAAYQRGLLTSLDPNVRLSIIPDPGSYRARIFRMIAKVHVLKLSDEDLAALCPDEDEPTALARIRAATPAPLVVLTRGAEGATAWLRGAELTVPGPPADPLVDTVGAGDTFMASLLVALRAGGYLSPQGLEDLTTDTTQALLTRAARAAALNCQREGCDPPTLTELDDALRATTDLTA</sequence>
<keyword evidence="5" id="KW-0067">ATP-binding</keyword>
<keyword evidence="3" id="KW-0547">Nucleotide-binding</keyword>
<keyword evidence="2" id="KW-0808">Transferase</keyword>
<dbReference type="OrthoDB" id="9795789at2"/>
<evidence type="ECO:0000259" key="7">
    <source>
        <dbReference type="Pfam" id="PF00294"/>
    </source>
</evidence>
<proteinExistence type="inferred from homology"/>
<evidence type="ECO:0000313" key="8">
    <source>
        <dbReference type="EMBL" id="SFC40526.1"/>
    </source>
</evidence>
<dbReference type="PANTHER" id="PTHR43085:SF1">
    <property type="entry name" value="PSEUDOURIDINE KINASE-RELATED"/>
    <property type="match status" value="1"/>
</dbReference>
<dbReference type="Proteomes" id="UP000231644">
    <property type="component" value="Unassembled WGS sequence"/>
</dbReference>
<dbReference type="CDD" id="cd01167">
    <property type="entry name" value="bac_FRK"/>
    <property type="match status" value="1"/>
</dbReference>
<dbReference type="AlphaFoldDB" id="A0A1I1IW95"/>
<comment type="similarity">
    <text evidence="1">Belongs to the carbohydrate kinase PfkB family.</text>
</comment>
<evidence type="ECO:0000256" key="4">
    <source>
        <dbReference type="ARBA" id="ARBA00022777"/>
    </source>
</evidence>
<dbReference type="Pfam" id="PF00294">
    <property type="entry name" value="PfkB"/>
    <property type="match status" value="1"/>
</dbReference>
<organism evidence="8 9">
    <name type="scientific">Pseudooceanicola nitratireducens</name>
    <dbReference type="NCBI Taxonomy" id="517719"/>
    <lineage>
        <taxon>Bacteria</taxon>
        <taxon>Pseudomonadati</taxon>
        <taxon>Pseudomonadota</taxon>
        <taxon>Alphaproteobacteria</taxon>
        <taxon>Rhodobacterales</taxon>
        <taxon>Paracoccaceae</taxon>
        <taxon>Pseudooceanicola</taxon>
    </lineage>
</organism>
<evidence type="ECO:0000256" key="6">
    <source>
        <dbReference type="SAM" id="MobiDB-lite"/>
    </source>
</evidence>
<gene>
    <name evidence="8" type="ORF">SAMN05421762_0812</name>
</gene>
<evidence type="ECO:0000313" key="9">
    <source>
        <dbReference type="Proteomes" id="UP000231644"/>
    </source>
</evidence>
<evidence type="ECO:0000256" key="1">
    <source>
        <dbReference type="ARBA" id="ARBA00010688"/>
    </source>
</evidence>
<dbReference type="PANTHER" id="PTHR43085">
    <property type="entry name" value="HEXOKINASE FAMILY MEMBER"/>
    <property type="match status" value="1"/>
</dbReference>
<feature type="region of interest" description="Disordered" evidence="6">
    <location>
        <begin position="1"/>
        <end position="24"/>
    </location>
</feature>
<dbReference type="SUPFAM" id="SSF53613">
    <property type="entry name" value="Ribokinase-like"/>
    <property type="match status" value="1"/>
</dbReference>
<evidence type="ECO:0000256" key="5">
    <source>
        <dbReference type="ARBA" id="ARBA00022840"/>
    </source>
</evidence>
<dbReference type="STRING" id="517719.SAMN05421762_0812"/>
<dbReference type="InterPro" id="IPR050306">
    <property type="entry name" value="PfkB_Carbo_kinase"/>
</dbReference>
<keyword evidence="9" id="KW-1185">Reference proteome</keyword>
<protein>
    <submittedName>
        <fullName evidence="8">Fructokinase</fullName>
    </submittedName>
</protein>
<keyword evidence="4 8" id="KW-0418">Kinase</keyword>
<name>A0A1I1IW95_9RHOB</name>
<dbReference type="GO" id="GO:0005524">
    <property type="term" value="F:ATP binding"/>
    <property type="evidence" value="ECO:0007669"/>
    <property type="project" value="UniProtKB-KW"/>
</dbReference>
<accession>A0A1I1IW95</accession>
<dbReference type="Gene3D" id="3.40.1190.20">
    <property type="match status" value="1"/>
</dbReference>
<dbReference type="GO" id="GO:0016301">
    <property type="term" value="F:kinase activity"/>
    <property type="evidence" value="ECO:0007669"/>
    <property type="project" value="UniProtKB-KW"/>
</dbReference>
<dbReference type="EMBL" id="FOLX01000001">
    <property type="protein sequence ID" value="SFC40526.1"/>
    <property type="molecule type" value="Genomic_DNA"/>
</dbReference>
<dbReference type="InterPro" id="IPR011611">
    <property type="entry name" value="PfkB_dom"/>
</dbReference>
<dbReference type="InterPro" id="IPR029056">
    <property type="entry name" value="Ribokinase-like"/>
</dbReference>
<reference evidence="8 9" key="1">
    <citation type="submission" date="2016-10" db="EMBL/GenBank/DDBJ databases">
        <authorList>
            <person name="de Groot N.N."/>
        </authorList>
    </citation>
    <scope>NUCLEOTIDE SEQUENCE [LARGE SCALE GENOMIC DNA]</scope>
    <source>
        <strain evidence="8 9">DSM 29619</strain>
    </source>
</reference>
<feature type="domain" description="Carbohydrate kinase PfkB" evidence="7">
    <location>
        <begin position="44"/>
        <end position="323"/>
    </location>
</feature>